<organism evidence="3 4">
    <name type="scientific">Desulfonema ishimotonii</name>
    <dbReference type="NCBI Taxonomy" id="45657"/>
    <lineage>
        <taxon>Bacteria</taxon>
        <taxon>Pseudomonadati</taxon>
        <taxon>Thermodesulfobacteriota</taxon>
        <taxon>Desulfobacteria</taxon>
        <taxon>Desulfobacterales</taxon>
        <taxon>Desulfococcaceae</taxon>
        <taxon>Desulfonema</taxon>
    </lineage>
</organism>
<feature type="signal peptide" evidence="2">
    <location>
        <begin position="1"/>
        <end position="22"/>
    </location>
</feature>
<evidence type="ECO:0000256" key="2">
    <source>
        <dbReference type="SAM" id="SignalP"/>
    </source>
</evidence>
<name>A0A401FZS6_9BACT</name>
<evidence type="ECO:0000313" key="4">
    <source>
        <dbReference type="Proteomes" id="UP000288096"/>
    </source>
</evidence>
<dbReference type="OrthoDB" id="5456013at2"/>
<evidence type="ECO:0000256" key="1">
    <source>
        <dbReference type="SAM" id="MobiDB-lite"/>
    </source>
</evidence>
<reference evidence="4" key="2">
    <citation type="submission" date="2019-01" db="EMBL/GenBank/DDBJ databases">
        <title>Genome sequence of Desulfonema ishimotonii strain Tokyo 01.</title>
        <authorList>
            <person name="Fukui M."/>
        </authorList>
    </citation>
    <scope>NUCLEOTIDE SEQUENCE [LARGE SCALE GENOMIC DNA]</scope>
    <source>
        <strain evidence="4">Tokyo 01</strain>
    </source>
</reference>
<evidence type="ECO:0008006" key="5">
    <source>
        <dbReference type="Google" id="ProtNLM"/>
    </source>
</evidence>
<comment type="caution">
    <text evidence="3">The sequence shown here is derived from an EMBL/GenBank/DDBJ whole genome shotgun (WGS) entry which is preliminary data.</text>
</comment>
<proteinExistence type="predicted"/>
<evidence type="ECO:0000313" key="3">
    <source>
        <dbReference type="EMBL" id="GBC62443.1"/>
    </source>
</evidence>
<gene>
    <name evidence="3" type="ORF">DENIS_3415</name>
</gene>
<accession>A0A401FZS6</accession>
<dbReference type="Proteomes" id="UP000288096">
    <property type="component" value="Unassembled WGS sequence"/>
</dbReference>
<reference evidence="4" key="1">
    <citation type="submission" date="2017-11" db="EMBL/GenBank/DDBJ databases">
        <authorList>
            <person name="Watanabe M."/>
            <person name="Kojima H."/>
        </authorList>
    </citation>
    <scope>NUCLEOTIDE SEQUENCE [LARGE SCALE GENOMIC DNA]</scope>
    <source>
        <strain evidence="4">Tokyo 01</strain>
    </source>
</reference>
<dbReference type="AlphaFoldDB" id="A0A401FZS6"/>
<feature type="chain" id="PRO_5019215915" description="Secreted protein" evidence="2">
    <location>
        <begin position="23"/>
        <end position="204"/>
    </location>
</feature>
<feature type="region of interest" description="Disordered" evidence="1">
    <location>
        <begin position="176"/>
        <end position="204"/>
    </location>
</feature>
<keyword evidence="2" id="KW-0732">Signal</keyword>
<dbReference type="EMBL" id="BEXT01000001">
    <property type="protein sequence ID" value="GBC62443.1"/>
    <property type="molecule type" value="Genomic_DNA"/>
</dbReference>
<dbReference type="RefSeq" id="WP_124329608.1">
    <property type="nucleotide sequence ID" value="NZ_BEXT01000001.1"/>
</dbReference>
<sequence length="204" mass="23747">MKKIIVSWVLGQLLMLSGLCFAQQAPHRLGGFVLGDDIAKYSEKLKTDTCIPIRHMECISEVETQPVEGFKSGLIYYGSCTGQKQIIRIKLKYENPSEKFYNELLGRFKKRFGEPDEWKGDPFHIVVAWKWYFTDKDKNKISLILQHNTKDEEEKKGNSVKLTLTSLMEAERRCFRQKKAASDKGKQQRRNRSEAVSWEKLIPR</sequence>
<feature type="compositionally biased region" description="Basic and acidic residues" evidence="1">
    <location>
        <begin position="176"/>
        <end position="186"/>
    </location>
</feature>
<keyword evidence="4" id="KW-1185">Reference proteome</keyword>
<protein>
    <recommendedName>
        <fullName evidence="5">Secreted protein</fullName>
    </recommendedName>
</protein>